<keyword evidence="1" id="KW-0812">Transmembrane</keyword>
<evidence type="ECO:0000256" key="1">
    <source>
        <dbReference type="SAM" id="Phobius"/>
    </source>
</evidence>
<comment type="caution">
    <text evidence="2">The sequence shown here is derived from an EMBL/GenBank/DDBJ whole genome shotgun (WGS) entry which is preliminary data.</text>
</comment>
<accession>A0A830HG87</accession>
<dbReference type="AlphaFoldDB" id="A0A830HG87"/>
<sequence>MRDGKCSFAPVVVLVRNMCRPAVAFSTATLVQKYGDTRVNATRGCKDDTALGDLGNILPVVLYLNVGVAVCALLMCCFTCHACPLHNAMDRIRTARRLRSESRGGAPNVYHL</sequence>
<dbReference type="EMBL" id="BNJQ01000007">
    <property type="protein sequence ID" value="GHP04319.1"/>
    <property type="molecule type" value="Genomic_DNA"/>
</dbReference>
<evidence type="ECO:0000313" key="2">
    <source>
        <dbReference type="EMBL" id="GHP04319.1"/>
    </source>
</evidence>
<feature type="transmembrane region" description="Helical" evidence="1">
    <location>
        <begin position="60"/>
        <end position="83"/>
    </location>
</feature>
<reference evidence="2" key="1">
    <citation type="submission" date="2020-10" db="EMBL/GenBank/DDBJ databases">
        <title>Unveiling of a novel bifunctional photoreceptor, Dualchrome1, isolated from a cosmopolitan green alga.</title>
        <authorList>
            <person name="Suzuki S."/>
            <person name="Kawachi M."/>
        </authorList>
    </citation>
    <scope>NUCLEOTIDE SEQUENCE</scope>
    <source>
        <strain evidence="2">NIES 2893</strain>
    </source>
</reference>
<evidence type="ECO:0000313" key="3">
    <source>
        <dbReference type="Proteomes" id="UP000660262"/>
    </source>
</evidence>
<gene>
    <name evidence="2" type="ORF">PPROV_000307300</name>
</gene>
<proteinExistence type="predicted"/>
<keyword evidence="3" id="KW-1185">Reference proteome</keyword>
<protein>
    <submittedName>
        <fullName evidence="2">Uncharacterized protein</fullName>
    </submittedName>
</protein>
<organism evidence="2 3">
    <name type="scientific">Pycnococcus provasolii</name>
    <dbReference type="NCBI Taxonomy" id="41880"/>
    <lineage>
        <taxon>Eukaryota</taxon>
        <taxon>Viridiplantae</taxon>
        <taxon>Chlorophyta</taxon>
        <taxon>Pseudoscourfieldiophyceae</taxon>
        <taxon>Pseudoscourfieldiales</taxon>
        <taxon>Pycnococcaceae</taxon>
        <taxon>Pycnococcus</taxon>
    </lineage>
</organism>
<name>A0A830HG87_9CHLO</name>
<dbReference type="Proteomes" id="UP000660262">
    <property type="component" value="Unassembled WGS sequence"/>
</dbReference>
<keyword evidence="1" id="KW-0472">Membrane</keyword>
<keyword evidence="1" id="KW-1133">Transmembrane helix</keyword>